<comment type="caution">
    <text evidence="2">The sequence shown here is derived from an EMBL/GenBank/DDBJ whole genome shotgun (WGS) entry which is preliminary data.</text>
</comment>
<sequence>MPTTAQAPGTALSPSITAETTQASAFASWSPIAAPAAAVTTFPTASVATATSPPATKPATVTAVACAGAAIAAAPASRAPFAAVTTPFPTLAACAPDTAARAFTSGAAAPSVAPAPDSSFNTFEPSLLDRYYGVTAITLVRDDFIPGILVGVRLLYASWNPSVTPDYTETISSSIYDPTSPGLHETVIDLYDTPPLSSITACCSVVGGLSGISVNFADGSRSNGDGSCELPSTRRRAQETEYDYGEGGLDARTVPVPGNVAVFGVRGSQGFALGSVSFVLVQRRGLGLAAAVAAPAAGSERRGGQGTNDKTDPVVATARYGRGRAAAFGGEALVLNCCHPKGNPKQNIAPSDPGVDMLIINIAKWASWYGTKTGGKASLRVSDPRFSPMAKFIALNAEDTFLTLKAMRKSSWHLPLDVFMRGGWQSTDVYVLSAYDPMYQLPNVRAKIDEFVTHGKSVILVGPAAMPSMFYDKPKRRVLQEDSHDAEGVDDSPATSTGAGANYKRRMLLQRRGLGQAGMRGLEEGQVDEWASTIMGRRVLQSSASTQSIDSNSIGINSIAGPMGLTFSGFISDPGGSLTVATPSEDQNAALAAQKLLQYLQGAVTLSTKELAIVVGTVSKARASVTRGAASTQQFFSILDSVDAMAAKRPAFPPLSLDPPPPPPKLRPPSPQPPSPAPSPPASSGLPSGVVYMGCYADLPGAASGLPTVIVAADRLNSVDRCTSSAANVSARATSATARINFVGLMRASCSGAAMLPLALLTSQLPESTCTFTCPGAPSQKCGGLGNATRSVISVYRVLASAAV</sequence>
<dbReference type="Proteomes" id="UP000075714">
    <property type="component" value="Unassembled WGS sequence"/>
</dbReference>
<gene>
    <name evidence="2" type="ORF">GPECTOR_6g768</name>
</gene>
<feature type="region of interest" description="Disordered" evidence="1">
    <location>
        <begin position="650"/>
        <end position="683"/>
    </location>
</feature>
<reference evidence="3" key="1">
    <citation type="journal article" date="2016" name="Nat. Commun.">
        <title>The Gonium pectorale genome demonstrates co-option of cell cycle regulation during the evolution of multicellularity.</title>
        <authorList>
            <person name="Hanschen E.R."/>
            <person name="Marriage T.N."/>
            <person name="Ferris P.J."/>
            <person name="Hamaji T."/>
            <person name="Toyoda A."/>
            <person name="Fujiyama A."/>
            <person name="Neme R."/>
            <person name="Noguchi H."/>
            <person name="Minakuchi Y."/>
            <person name="Suzuki M."/>
            <person name="Kawai-Toyooka H."/>
            <person name="Smith D.R."/>
            <person name="Sparks H."/>
            <person name="Anderson J."/>
            <person name="Bakaric R."/>
            <person name="Luria V."/>
            <person name="Karger A."/>
            <person name="Kirschner M.W."/>
            <person name="Durand P.M."/>
            <person name="Michod R.E."/>
            <person name="Nozaki H."/>
            <person name="Olson B.J."/>
        </authorList>
    </citation>
    <scope>NUCLEOTIDE SEQUENCE [LARGE SCALE GENOMIC DNA]</scope>
    <source>
        <strain evidence="3">NIES-2863</strain>
    </source>
</reference>
<dbReference type="AlphaFoldDB" id="A0A150GWV7"/>
<organism evidence="2 3">
    <name type="scientific">Gonium pectorale</name>
    <name type="common">Green alga</name>
    <dbReference type="NCBI Taxonomy" id="33097"/>
    <lineage>
        <taxon>Eukaryota</taxon>
        <taxon>Viridiplantae</taxon>
        <taxon>Chlorophyta</taxon>
        <taxon>core chlorophytes</taxon>
        <taxon>Chlorophyceae</taxon>
        <taxon>CS clade</taxon>
        <taxon>Chlamydomonadales</taxon>
        <taxon>Volvocaceae</taxon>
        <taxon>Gonium</taxon>
    </lineage>
</organism>
<dbReference type="EMBL" id="LSYV01000007">
    <property type="protein sequence ID" value="KXZ53850.1"/>
    <property type="molecule type" value="Genomic_DNA"/>
</dbReference>
<dbReference type="STRING" id="33097.A0A150GWV7"/>
<evidence type="ECO:0008006" key="4">
    <source>
        <dbReference type="Google" id="ProtNLM"/>
    </source>
</evidence>
<evidence type="ECO:0000313" key="2">
    <source>
        <dbReference type="EMBL" id="KXZ53850.1"/>
    </source>
</evidence>
<dbReference type="OrthoDB" id="546857at2759"/>
<feature type="compositionally biased region" description="Pro residues" evidence="1">
    <location>
        <begin position="651"/>
        <end position="681"/>
    </location>
</feature>
<proteinExistence type="predicted"/>
<keyword evidence="3" id="KW-1185">Reference proteome</keyword>
<evidence type="ECO:0000313" key="3">
    <source>
        <dbReference type="Proteomes" id="UP000075714"/>
    </source>
</evidence>
<accession>A0A150GWV7</accession>
<evidence type="ECO:0000256" key="1">
    <source>
        <dbReference type="SAM" id="MobiDB-lite"/>
    </source>
</evidence>
<protein>
    <recommendedName>
        <fullName evidence="4">WSC domain-containing protein</fullName>
    </recommendedName>
</protein>
<feature type="region of interest" description="Disordered" evidence="1">
    <location>
        <begin position="480"/>
        <end position="499"/>
    </location>
</feature>
<name>A0A150GWV7_GONPE</name>